<organism evidence="2 3">
    <name type="scientific">Methylovirgula ligni</name>
    <dbReference type="NCBI Taxonomy" id="569860"/>
    <lineage>
        <taxon>Bacteria</taxon>
        <taxon>Pseudomonadati</taxon>
        <taxon>Pseudomonadota</taxon>
        <taxon>Alphaproteobacteria</taxon>
        <taxon>Hyphomicrobiales</taxon>
        <taxon>Beijerinckiaceae</taxon>
        <taxon>Methylovirgula</taxon>
    </lineage>
</organism>
<keyword evidence="1" id="KW-0812">Transmembrane</keyword>
<protein>
    <recommendedName>
        <fullName evidence="4">Phenol degradation protein meta</fullName>
    </recommendedName>
</protein>
<evidence type="ECO:0008006" key="4">
    <source>
        <dbReference type="Google" id="ProtNLM"/>
    </source>
</evidence>
<accession>A0A3D9YTC3</accession>
<dbReference type="EMBL" id="QUMO01000003">
    <property type="protein sequence ID" value="REF85867.1"/>
    <property type="molecule type" value="Genomic_DNA"/>
</dbReference>
<evidence type="ECO:0000256" key="1">
    <source>
        <dbReference type="SAM" id="Phobius"/>
    </source>
</evidence>
<evidence type="ECO:0000313" key="3">
    <source>
        <dbReference type="Proteomes" id="UP000256900"/>
    </source>
</evidence>
<gene>
    <name evidence="2" type="ORF">DES32_1905</name>
</gene>
<feature type="transmembrane region" description="Helical" evidence="1">
    <location>
        <begin position="69"/>
        <end position="90"/>
    </location>
</feature>
<name>A0A3D9YTC3_9HYPH</name>
<reference evidence="2 3" key="1">
    <citation type="submission" date="2018-08" db="EMBL/GenBank/DDBJ databases">
        <title>Genomic Encyclopedia of Type Strains, Phase IV (KMG-IV): sequencing the most valuable type-strain genomes for metagenomic binning, comparative biology and taxonomic classification.</title>
        <authorList>
            <person name="Goeker M."/>
        </authorList>
    </citation>
    <scope>NUCLEOTIDE SEQUENCE [LARGE SCALE GENOMIC DNA]</scope>
    <source>
        <strain evidence="2 3">BW863</strain>
    </source>
</reference>
<proteinExistence type="predicted"/>
<evidence type="ECO:0000313" key="2">
    <source>
        <dbReference type="EMBL" id="REF85867.1"/>
    </source>
</evidence>
<dbReference type="Proteomes" id="UP000256900">
    <property type="component" value="Unassembled WGS sequence"/>
</dbReference>
<dbReference type="InterPro" id="IPR025737">
    <property type="entry name" value="FApF"/>
</dbReference>
<keyword evidence="1" id="KW-0472">Membrane</keyword>
<dbReference type="AlphaFoldDB" id="A0A3D9YTC3"/>
<comment type="caution">
    <text evidence="2">The sequence shown here is derived from an EMBL/GenBank/DDBJ whole genome shotgun (WGS) entry which is preliminary data.</text>
</comment>
<keyword evidence="3" id="KW-1185">Reference proteome</keyword>
<keyword evidence="1" id="KW-1133">Transmembrane helix</keyword>
<dbReference type="Pfam" id="PF13557">
    <property type="entry name" value="Phenol_MetA_deg"/>
    <property type="match status" value="1"/>
</dbReference>
<sequence>MRSAQCRPIAIDGERRGIFRGAYEKSFAFTFMLTLTLFAPNLAHADETGISMWVPGFFGSLSATPQTPGFAFANIFYAPSVGAGGSVVFARQVTRGDITANFNGNLNARLDGRADLYLAIPSYTFSTPVLGAQAVIAMAIPYGGSFAGVNATLNGVVGPREFTVSRGTSDNVLGFGDFLPMFSLRWNAGVNNYMAYVTTNIPIGVYNPNNLVNLGIGHAATDAGGGYTYFNPQTGNELSGTLGFTYNYKNPQTQYQNGVDMHFDWGASHFLTKQWQIGAVGYAYQELSCDSGAGDRVGCFESRVFGAGGQVGYIIPMRKLQGYLNVKAYKEFDGENRPYGWNAWLTFAISQAAPAPLPAAQ</sequence>